<sequence>MDKSHLADEEMAFRFFYASDGIVGYVMKLIRYGSYLAIKQGQEKLDLNVLAEAFNQHVLADKPQKKNPFITDDFLSDCLMESELPTSPVINATSNRVKPNKKKLRASDVLNR</sequence>
<proteinExistence type="predicted"/>
<evidence type="ECO:0000313" key="3">
    <source>
        <dbReference type="Proteomes" id="UP000667802"/>
    </source>
</evidence>
<reference evidence="3" key="1">
    <citation type="journal article" date="2021" name="Science">
        <title>Hunting the eagle killer: A cyanobacterial neurotoxin causes vacuolar myelinopathy.</title>
        <authorList>
            <person name="Breinlinger S."/>
            <person name="Phillips T.J."/>
            <person name="Haram B.N."/>
            <person name="Mares J."/>
            <person name="Martinez Yerena J.A."/>
            <person name="Hrouzek P."/>
            <person name="Sobotka R."/>
            <person name="Henderson W.M."/>
            <person name="Schmieder P."/>
            <person name="Williams S.M."/>
            <person name="Lauderdale J.D."/>
            <person name="Wilde H.D."/>
            <person name="Gerrin W."/>
            <person name="Kust A."/>
            <person name="Washington J.W."/>
            <person name="Wagner C."/>
            <person name="Geier B."/>
            <person name="Liebeke M."/>
            <person name="Enke H."/>
            <person name="Niedermeyer T.H.J."/>
            <person name="Wilde S.B."/>
        </authorList>
    </citation>
    <scope>NUCLEOTIDE SEQUENCE [LARGE SCALE GENOMIC DNA]</scope>
    <source>
        <strain evidence="3">Thurmond2011</strain>
    </source>
</reference>
<feature type="region of interest" description="Disordered" evidence="1">
    <location>
        <begin position="90"/>
        <end position="112"/>
    </location>
</feature>
<dbReference type="EMBL" id="JAALHA020000011">
    <property type="protein sequence ID" value="MDR9897103.1"/>
    <property type="molecule type" value="Genomic_DNA"/>
</dbReference>
<accession>A0AAP5ICB6</accession>
<protein>
    <submittedName>
        <fullName evidence="2">Uncharacterized protein</fullName>
    </submittedName>
</protein>
<dbReference type="AlphaFoldDB" id="A0AAP5ICB6"/>
<organism evidence="2 3">
    <name type="scientific">Aetokthonos hydrillicola Thurmond2011</name>
    <dbReference type="NCBI Taxonomy" id="2712845"/>
    <lineage>
        <taxon>Bacteria</taxon>
        <taxon>Bacillati</taxon>
        <taxon>Cyanobacteriota</taxon>
        <taxon>Cyanophyceae</taxon>
        <taxon>Nostocales</taxon>
        <taxon>Hapalosiphonaceae</taxon>
        <taxon>Aetokthonos</taxon>
    </lineage>
</organism>
<dbReference type="RefSeq" id="WP_208343870.1">
    <property type="nucleotide sequence ID" value="NZ_CAWQFN010000408.1"/>
</dbReference>
<comment type="caution">
    <text evidence="2">The sequence shown here is derived from an EMBL/GenBank/DDBJ whole genome shotgun (WGS) entry which is preliminary data.</text>
</comment>
<keyword evidence="3" id="KW-1185">Reference proteome</keyword>
<evidence type="ECO:0000313" key="2">
    <source>
        <dbReference type="EMBL" id="MDR9897103.1"/>
    </source>
</evidence>
<dbReference type="Proteomes" id="UP000667802">
    <property type="component" value="Unassembled WGS sequence"/>
</dbReference>
<evidence type="ECO:0000256" key="1">
    <source>
        <dbReference type="SAM" id="MobiDB-lite"/>
    </source>
</evidence>
<name>A0AAP5ICB6_9CYAN</name>
<gene>
    <name evidence="2" type="ORF">G7B40_021415</name>
</gene>